<keyword evidence="2" id="KW-1185">Reference proteome</keyword>
<dbReference type="EMBL" id="MZ443776">
    <property type="protein sequence ID" value="QZE57337.1"/>
    <property type="molecule type" value="Genomic_DNA"/>
</dbReference>
<accession>A0AAE7XJF6</accession>
<protein>
    <submittedName>
        <fullName evidence="1">Uncharacterized protein</fullName>
    </submittedName>
</protein>
<name>A0AAE7XJF6_9CAUD</name>
<sequence>MAETIAVIDKWGIDPLTMKVFDDVDTAIYDNPVRIDASMEGNPQLLSHNKYGSNANWVLLLIANALLHPSEMQAGMLMAIPMKRPSAAIKQVKRTQI</sequence>
<proteinExistence type="predicted"/>
<dbReference type="Proteomes" id="UP000827973">
    <property type="component" value="Segment"/>
</dbReference>
<gene>
    <name evidence="1" type="ORF">pEaSNUABM1_00128</name>
</gene>
<organism evidence="1 2">
    <name type="scientific">Erwinia phage pEa_SNUABM_1</name>
    <dbReference type="NCBI Taxonomy" id="2869543"/>
    <lineage>
        <taxon>Viruses</taxon>
        <taxon>Duplodnaviria</taxon>
        <taxon>Heunggongvirae</taxon>
        <taxon>Uroviricota</taxon>
        <taxon>Caudoviricetes</taxon>
        <taxon>Alexandravirus</taxon>
        <taxon>Alexandravirus SNUABM1</taxon>
    </lineage>
</organism>
<evidence type="ECO:0000313" key="1">
    <source>
        <dbReference type="EMBL" id="QZE57337.1"/>
    </source>
</evidence>
<evidence type="ECO:0000313" key="2">
    <source>
        <dbReference type="Proteomes" id="UP000827973"/>
    </source>
</evidence>
<reference evidence="1 2" key="1">
    <citation type="submission" date="2021-06" db="EMBL/GenBank/DDBJ databases">
        <title>Complete genome sequence of Erwinia phage pEa_SNUABM_1.</title>
        <authorList>
            <person name="Kim S.G."/>
            <person name="Park S.C."/>
        </authorList>
    </citation>
    <scope>NUCLEOTIDE SEQUENCE [LARGE SCALE GENOMIC DNA]</scope>
</reference>